<evidence type="ECO:0000313" key="2">
    <source>
        <dbReference type="Proteomes" id="UP000696485"/>
    </source>
</evidence>
<organism evidence="1 2">
    <name type="scientific">Podila minutissima</name>
    <dbReference type="NCBI Taxonomy" id="64525"/>
    <lineage>
        <taxon>Eukaryota</taxon>
        <taxon>Fungi</taxon>
        <taxon>Fungi incertae sedis</taxon>
        <taxon>Mucoromycota</taxon>
        <taxon>Mortierellomycotina</taxon>
        <taxon>Mortierellomycetes</taxon>
        <taxon>Mortierellales</taxon>
        <taxon>Mortierellaceae</taxon>
        <taxon>Podila</taxon>
    </lineage>
</organism>
<reference evidence="1" key="1">
    <citation type="journal article" date="2020" name="Fungal Divers.">
        <title>Resolving the Mortierellaceae phylogeny through synthesis of multi-gene phylogenetics and phylogenomics.</title>
        <authorList>
            <person name="Vandepol N."/>
            <person name="Liber J."/>
            <person name="Desiro A."/>
            <person name="Na H."/>
            <person name="Kennedy M."/>
            <person name="Barry K."/>
            <person name="Grigoriev I.V."/>
            <person name="Miller A.N."/>
            <person name="O'Donnell K."/>
            <person name="Stajich J.E."/>
            <person name="Bonito G."/>
        </authorList>
    </citation>
    <scope>NUCLEOTIDE SEQUENCE</scope>
    <source>
        <strain evidence="1">NVP1</strain>
    </source>
</reference>
<dbReference type="EMBL" id="JAAAUY010002230">
    <property type="protein sequence ID" value="KAF9313959.1"/>
    <property type="molecule type" value="Genomic_DNA"/>
</dbReference>
<protein>
    <submittedName>
        <fullName evidence="1">Uncharacterized protein</fullName>
    </submittedName>
</protein>
<name>A0A9P5VG76_9FUNG</name>
<proteinExistence type="predicted"/>
<sequence length="92" mass="10106">ISISVTQALESTSQHCQVNEVYNDDGFVTNTITSSPRFQAIAPVSITEGTTIGEKWKHLHGLLTKKIKVNIVTALPICDVILPDSDEKQSHF</sequence>
<comment type="caution">
    <text evidence="1">The sequence shown here is derived from an EMBL/GenBank/DDBJ whole genome shotgun (WGS) entry which is preliminary data.</text>
</comment>
<gene>
    <name evidence="1" type="ORF">BG006_004045</name>
</gene>
<keyword evidence="2" id="KW-1185">Reference proteome</keyword>
<evidence type="ECO:0000313" key="1">
    <source>
        <dbReference type="EMBL" id="KAF9313959.1"/>
    </source>
</evidence>
<dbReference type="AlphaFoldDB" id="A0A9P5VG76"/>
<feature type="non-terminal residue" evidence="1">
    <location>
        <position position="1"/>
    </location>
</feature>
<accession>A0A9P5VG76</accession>
<dbReference type="Proteomes" id="UP000696485">
    <property type="component" value="Unassembled WGS sequence"/>
</dbReference>
<feature type="non-terminal residue" evidence="1">
    <location>
        <position position="92"/>
    </location>
</feature>